<comment type="caution">
    <text evidence="3">The sequence shown here is derived from an EMBL/GenBank/DDBJ whole genome shotgun (WGS) entry which is preliminary data.</text>
</comment>
<reference evidence="3 4" key="1">
    <citation type="submission" date="2008-11" db="EMBL/GenBank/DDBJ databases">
        <title>Draft genome sequence of Bacteroides pectinophilus (ATCC 43243).</title>
        <authorList>
            <person name="Sudarsanam P."/>
            <person name="Ley R."/>
            <person name="Guruge J."/>
            <person name="Turnbaugh P.J."/>
            <person name="Mahowald M."/>
            <person name="Liep D."/>
            <person name="Gordon J."/>
        </authorList>
    </citation>
    <scope>NUCLEOTIDE SEQUENCE [LARGE SCALE GENOMIC DNA]</scope>
    <source>
        <strain evidence="3 4">ATCC 43243</strain>
    </source>
</reference>
<keyword evidence="4" id="KW-1185">Reference proteome</keyword>
<organism evidence="3 4">
    <name type="scientific">[Bacteroides] pectinophilus ATCC 43243</name>
    <dbReference type="NCBI Taxonomy" id="483218"/>
    <lineage>
        <taxon>Bacteria</taxon>
        <taxon>Bacillati</taxon>
        <taxon>Bacillota</taxon>
        <taxon>Clostridia</taxon>
        <taxon>Eubacteriales</taxon>
    </lineage>
</organism>
<dbReference type="AlphaFoldDB" id="B7ARN3"/>
<dbReference type="EMBL" id="ABVQ01000036">
    <property type="protein sequence ID" value="EEC57229.1"/>
    <property type="molecule type" value="Genomic_DNA"/>
</dbReference>
<gene>
    <name evidence="3" type="ORF">BACPEC_01737</name>
</gene>
<feature type="coiled-coil region" evidence="1">
    <location>
        <begin position="401"/>
        <end position="445"/>
    </location>
</feature>
<sequence>MAVTKLWSVTERLGQVIDYATNPEKTSAKIKREFSPEQYQALADVIAYAKDEEKTEREFYVEGINCNVAIARDQFITVKEQYQKTDGIQAYHGYLSFKETDISPEMAQKIGMEFANEVWGKRFQVVVTTHLNTKHLHCHFVINSISFVDGKHLWGEEKAWFKFRKVADRICEKYGLYYDPNPNRSKQSDYLTMKEKAGMPTRYSVAKEAIDYAIDHSKTLKEFQFALKEMGYAYNLSPSRKYWTVIPKGYDKPIRLKNLGADYTNDRIVERIKENRDRWAEIEPFQRATYKPRQYRMQTRGQKLKKKGGLYGLYLYYCYRLGYLPKYKKQNNARLHYLLKDDLMKLDKITDEVRLLGRENISTDEQLFSYKTSLEEQMKNLIAGRTHLRKKIRTNIDDGQLQTAKDEIASINGELKKLRREVKLCEDIAERSKVMEENLEHTQAELPRTSMTFCRATQQEQCLQTQSLSLC</sequence>
<accession>B7ARN3</accession>
<dbReference type="STRING" id="483218.BACPEC_01737"/>
<evidence type="ECO:0000313" key="3">
    <source>
        <dbReference type="EMBL" id="EEC57229.1"/>
    </source>
</evidence>
<dbReference type="InterPro" id="IPR005094">
    <property type="entry name" value="Endonuclease_MobA/VirD2"/>
</dbReference>
<proteinExistence type="predicted"/>
<dbReference type="Pfam" id="PF03432">
    <property type="entry name" value="Relaxase"/>
    <property type="match status" value="1"/>
</dbReference>
<evidence type="ECO:0000313" key="4">
    <source>
        <dbReference type="Proteomes" id="UP000003136"/>
    </source>
</evidence>
<keyword evidence="1" id="KW-0175">Coiled coil</keyword>
<evidence type="ECO:0000259" key="2">
    <source>
        <dbReference type="Pfam" id="PF03432"/>
    </source>
</evidence>
<reference evidence="3 4" key="2">
    <citation type="submission" date="2008-11" db="EMBL/GenBank/DDBJ databases">
        <authorList>
            <person name="Fulton L."/>
            <person name="Clifton S."/>
            <person name="Fulton B."/>
            <person name="Xu J."/>
            <person name="Minx P."/>
            <person name="Pepin K.H."/>
            <person name="Johnson M."/>
            <person name="Bhonagiri V."/>
            <person name="Nash W.E."/>
            <person name="Mardis E.R."/>
            <person name="Wilson R.K."/>
        </authorList>
    </citation>
    <scope>NUCLEOTIDE SEQUENCE [LARGE SCALE GENOMIC DNA]</scope>
    <source>
        <strain evidence="3 4">ATCC 43243</strain>
    </source>
</reference>
<evidence type="ECO:0000256" key="1">
    <source>
        <dbReference type="SAM" id="Coils"/>
    </source>
</evidence>
<dbReference type="eggNOG" id="COG3843">
    <property type="taxonomic scope" value="Bacteria"/>
</dbReference>
<name>B7ARN3_9FIRM</name>
<feature type="domain" description="MobA/VirD2-like nuclease" evidence="2">
    <location>
        <begin position="48"/>
        <end position="176"/>
    </location>
</feature>
<dbReference type="Proteomes" id="UP000003136">
    <property type="component" value="Unassembled WGS sequence"/>
</dbReference>
<protein>
    <recommendedName>
        <fullName evidence="2">MobA/VirD2-like nuclease domain-containing protein</fullName>
    </recommendedName>
</protein>
<dbReference type="HOGENOM" id="CLU_031118_6_1_9"/>